<evidence type="ECO:0000313" key="1">
    <source>
        <dbReference type="EMBL" id="SFJ73211.1"/>
    </source>
</evidence>
<dbReference type="RefSeq" id="WP_092267968.1">
    <property type="nucleotide sequence ID" value="NZ_BJOE01000003.1"/>
</dbReference>
<sequence>MDIQQHERLLRLLTDEFENKMATVTFTQWDTDSEDEEEETQFAGKLVGYKLTDNEFEEKDLLLLFADEEAESVEILMEIPGEEVDLATFENGRLAIFGTEAEVVLEK</sequence>
<gene>
    <name evidence="1" type="ORF">SAMN05518846_10560</name>
</gene>
<dbReference type="AlphaFoldDB" id="A0A1I3TUF3"/>
<dbReference type="Proteomes" id="UP000198915">
    <property type="component" value="Unassembled WGS sequence"/>
</dbReference>
<dbReference type="STRING" id="1884381.SAMN05518846_10560"/>
<name>A0A1I3TUF3_9BACL</name>
<accession>A0A1I3TUF3</accession>
<evidence type="ECO:0000313" key="2">
    <source>
        <dbReference type="Proteomes" id="UP000198915"/>
    </source>
</evidence>
<keyword evidence="2" id="KW-1185">Reference proteome</keyword>
<proteinExistence type="predicted"/>
<protein>
    <submittedName>
        <fullName evidence="1">Uncharacterized protein</fullName>
    </submittedName>
</protein>
<organism evidence="1 2">
    <name type="scientific">Brevibacillus centrosporus</name>
    <dbReference type="NCBI Taxonomy" id="54910"/>
    <lineage>
        <taxon>Bacteria</taxon>
        <taxon>Bacillati</taxon>
        <taxon>Bacillota</taxon>
        <taxon>Bacilli</taxon>
        <taxon>Bacillales</taxon>
        <taxon>Paenibacillaceae</taxon>
        <taxon>Brevibacillus</taxon>
    </lineage>
</organism>
<reference evidence="2" key="1">
    <citation type="submission" date="2016-10" db="EMBL/GenBank/DDBJ databases">
        <authorList>
            <person name="Varghese N."/>
            <person name="Submissions S."/>
        </authorList>
    </citation>
    <scope>NUCLEOTIDE SEQUENCE [LARGE SCALE GENOMIC DNA]</scope>
    <source>
        <strain evidence="2">OK042</strain>
    </source>
</reference>
<dbReference type="EMBL" id="FORT01000005">
    <property type="protein sequence ID" value="SFJ73211.1"/>
    <property type="molecule type" value="Genomic_DNA"/>
</dbReference>